<dbReference type="PIRSF" id="PIRSF017082">
    <property type="entry name" value="YflP"/>
    <property type="match status" value="1"/>
</dbReference>
<sequence length="314" mass="32727">MLVFGTLLNSVAASADSSYPHQAIRMVVPFAAGGAADAIGRSVADELQKELGQPLVVVNRGGAGTVIGVNYVAKAPADGYTLLLSGDAATINTASGRALPYDLMKELVPISTLFSGAQFVLVNKNSQFRTLDDLVKRAKAHPGELKYGSSGIGTSIHLAEESFNKAAGIKATHVPYRGVAPAINDLMAGLVDYVIAGSSVATPAVQGGSLRALAINDAKRSAQLPEVPTAMEQGVNVQTKGWYGLWAPSGTPPDVIDKLNSATQAVLKSEALSSKFEALGGEAKGASLADTRKFVANELESFRKLIRDAHLKLD</sequence>
<keyword evidence="3" id="KW-1185">Reference proteome</keyword>
<name>V8QP54_9BURK</name>
<dbReference type="eggNOG" id="COG3181">
    <property type="taxonomic scope" value="Bacteria"/>
</dbReference>
<dbReference type="InterPro" id="IPR005064">
    <property type="entry name" value="BUG"/>
</dbReference>
<dbReference type="SUPFAM" id="SSF53850">
    <property type="entry name" value="Periplasmic binding protein-like II"/>
    <property type="match status" value="1"/>
</dbReference>
<organism evidence="2 3">
    <name type="scientific">Advenella kashmirensis W13003</name>
    <dbReference type="NCBI Taxonomy" id="1424334"/>
    <lineage>
        <taxon>Bacteria</taxon>
        <taxon>Pseudomonadati</taxon>
        <taxon>Pseudomonadota</taxon>
        <taxon>Betaproteobacteria</taxon>
        <taxon>Burkholderiales</taxon>
        <taxon>Alcaligenaceae</taxon>
    </lineage>
</organism>
<accession>V8QP54</accession>
<gene>
    <name evidence="2" type="ORF">W822_17525</name>
</gene>
<dbReference type="Proteomes" id="UP000018733">
    <property type="component" value="Unassembled WGS sequence"/>
</dbReference>
<reference evidence="2 3" key="1">
    <citation type="journal article" date="2014" name="Genome Announc.">
        <title>Draft Genome Sequence of Advenella kashmirensis Strain W13003, a Polycyclic Aromatic Hydrocarbon-Degrading Bacterium.</title>
        <authorList>
            <person name="Wang X."/>
            <person name="Jin D."/>
            <person name="Zhou L."/>
            <person name="Wu L."/>
            <person name="An W."/>
            <person name="Zhao L."/>
        </authorList>
    </citation>
    <scope>NUCLEOTIDE SEQUENCE [LARGE SCALE GENOMIC DNA]</scope>
    <source>
        <strain evidence="2 3">W13003</strain>
    </source>
</reference>
<dbReference type="InterPro" id="IPR042100">
    <property type="entry name" value="Bug_dom1"/>
</dbReference>
<dbReference type="Pfam" id="PF03401">
    <property type="entry name" value="TctC"/>
    <property type="match status" value="1"/>
</dbReference>
<evidence type="ECO:0000313" key="3">
    <source>
        <dbReference type="Proteomes" id="UP000018733"/>
    </source>
</evidence>
<comment type="caution">
    <text evidence="2">The sequence shown here is derived from an EMBL/GenBank/DDBJ whole genome shotgun (WGS) entry which is preliminary data.</text>
</comment>
<evidence type="ECO:0000256" key="1">
    <source>
        <dbReference type="ARBA" id="ARBA00006987"/>
    </source>
</evidence>
<dbReference type="HOGENOM" id="CLU_045683_0_1_4"/>
<dbReference type="PANTHER" id="PTHR42928">
    <property type="entry name" value="TRICARBOXYLATE-BINDING PROTEIN"/>
    <property type="match status" value="1"/>
</dbReference>
<dbReference type="PATRIC" id="fig|1424334.3.peg.3524"/>
<protein>
    <submittedName>
        <fullName evidence="2">Tat pathway signal protein</fullName>
    </submittedName>
</protein>
<dbReference type="STRING" id="1424334.W822_17525"/>
<dbReference type="AlphaFoldDB" id="V8QP54"/>
<dbReference type="EMBL" id="AYXT01000012">
    <property type="protein sequence ID" value="ETF01080.1"/>
    <property type="molecule type" value="Genomic_DNA"/>
</dbReference>
<comment type="similarity">
    <text evidence="1">Belongs to the UPF0065 (bug) family.</text>
</comment>
<dbReference type="Gene3D" id="3.40.190.10">
    <property type="entry name" value="Periplasmic binding protein-like II"/>
    <property type="match status" value="1"/>
</dbReference>
<dbReference type="Gene3D" id="3.40.190.150">
    <property type="entry name" value="Bordetella uptake gene, domain 1"/>
    <property type="match status" value="1"/>
</dbReference>
<proteinExistence type="inferred from homology"/>
<evidence type="ECO:0000313" key="2">
    <source>
        <dbReference type="EMBL" id="ETF01080.1"/>
    </source>
</evidence>
<dbReference type="PANTHER" id="PTHR42928:SF5">
    <property type="entry name" value="BLR1237 PROTEIN"/>
    <property type="match status" value="1"/>
</dbReference>